<keyword evidence="14" id="KW-1185">Reference proteome</keyword>
<evidence type="ECO:0000256" key="5">
    <source>
        <dbReference type="ARBA" id="ARBA00023159"/>
    </source>
</evidence>
<evidence type="ECO:0000256" key="8">
    <source>
        <dbReference type="RuleBase" id="RU367107"/>
    </source>
</evidence>
<dbReference type="InterPro" id="IPR039595">
    <property type="entry name" value="TE2IP/Rap1"/>
</dbReference>
<feature type="domain" description="TERF2-interacting telomeric protein 1 Myb" evidence="10">
    <location>
        <begin position="125"/>
        <end position="179"/>
    </location>
</feature>
<feature type="domain" description="BRCT" evidence="12">
    <location>
        <begin position="21"/>
        <end position="91"/>
    </location>
</feature>
<keyword evidence="3 8" id="KW-0779">Telomere</keyword>
<dbReference type="SUPFAM" id="SSF46689">
    <property type="entry name" value="Homeodomain-like"/>
    <property type="match status" value="1"/>
</dbReference>
<feature type="compositionally biased region" description="Basic and acidic residues" evidence="9">
    <location>
        <begin position="773"/>
        <end position="786"/>
    </location>
</feature>
<dbReference type="GeneID" id="95980483"/>
<evidence type="ECO:0000313" key="14">
    <source>
        <dbReference type="Proteomes" id="UP001562354"/>
    </source>
</evidence>
<name>A0ABR3PBB1_9PEZI</name>
<evidence type="ECO:0000256" key="2">
    <source>
        <dbReference type="ARBA" id="ARBA00022454"/>
    </source>
</evidence>
<keyword evidence="6" id="KW-0804">Transcription</keyword>
<evidence type="ECO:0000256" key="1">
    <source>
        <dbReference type="ARBA" id="ARBA00010467"/>
    </source>
</evidence>
<sequence length="1015" mass="111249">MPPQVTYSGVKVASTEISGSLFAGKSFFLTQRLPLRSRYVKDIEANGGSVVRLEAQADYLIADHLRSDCPPGSLSYTFIDRAIQTGELPPVGDHVAGVPKGASGAARPPRAAGSSAPVKTVRTPYTTQDDEHLLAWVRDGQANGYAVKGAELYKLLEAENSRHPWQSWRERYLRNLALRPPTSSPAPSPSTTTVAALPSNAEVTQPISPTPTALGAVRGRATARRPGKPVLGRSARRPVSAESAVPDEEQSMVDRPVAGPQQDAINAVTEMKGPKLDDGADVSEQAVGTTVQVQYTDTGDLSQMAETEAENQDTLLEAPVQEAPVVVQRSRESSLPQHTPRPEDDLPITVANSAGHEELVLEQAMVSSNVVAPAVGVRQDPIEATLDASKPSKIGVELINAPRQEFDFSAIGFDDNDFRRLFDNAEYIQSVPVGRYNKIWYFLAAASPPFTAEQLRKYYEQVVYPEYEKTEKPDEDLKALESQSLQDIEQYDYRKILDVFGTQGQPDHNANGLVSNLKTMASSNDQDTLLPSTTPTSKTPAEHPAGSGLDRTPEEPQVKETPVKNASARITKRTMADTQSQGPQKRQKVSTSNPTISREPQGSASKTVVHAVVISSDESSDDQSEDLVARTEAGETTYTSEMDAEAQHQLQHEMEQTRPIALTAENLARAQALGNPRSDRRALDVAVDDGNKDQTDMADYLQGLIGQGPPESRIDRQKFDALKEKHRRLKCFAHEEASDEYHEQDSAPHKADGAKTIVVNGRVIDTKDIPDFLRTQDLDPDIDRTVAESSPLRRPPSDRPAPLNPDSSPHQSPLHGFQSQDIDPRIRDMDSHGDSGSIQLAVVEPEGGWNFMASQSPQPSRPAKLQDREQGRTPVVIDTQYVFGGETQIPDLHVAEPSSQYELQVHSAESELDSQAMDGSRVEAFENAMIARGHDPDDIDDVLYMTSMRAPLCERVLEDMKAGRGQPTDLPGFWTQAEDDWLQGGNAVKLRKLAEKHGVEEFDARTLFLADWHKQ</sequence>
<dbReference type="Pfam" id="PF11626">
    <property type="entry name" value="Rap1_C"/>
    <property type="match status" value="1"/>
</dbReference>
<dbReference type="Proteomes" id="UP001562354">
    <property type="component" value="Unassembled WGS sequence"/>
</dbReference>
<dbReference type="InterPro" id="IPR009057">
    <property type="entry name" value="Homeodomain-like_sf"/>
</dbReference>
<evidence type="ECO:0000256" key="9">
    <source>
        <dbReference type="SAM" id="MobiDB-lite"/>
    </source>
</evidence>
<dbReference type="InterPro" id="IPR021661">
    <property type="entry name" value="Rap1_C"/>
</dbReference>
<feature type="region of interest" description="Disordered" evidence="9">
    <location>
        <begin position="523"/>
        <end position="607"/>
    </location>
</feature>
<accession>A0ABR3PBB1</accession>
<feature type="region of interest" description="Disordered" evidence="9">
    <location>
        <begin position="203"/>
        <end position="257"/>
    </location>
</feature>
<feature type="compositionally biased region" description="Basic and acidic residues" evidence="9">
    <location>
        <begin position="822"/>
        <end position="833"/>
    </location>
</feature>
<keyword evidence="5" id="KW-0010">Activator</keyword>
<evidence type="ECO:0000256" key="3">
    <source>
        <dbReference type="ARBA" id="ARBA00022895"/>
    </source>
</evidence>
<dbReference type="EMBL" id="JBFMKM010000010">
    <property type="protein sequence ID" value="KAL1303391.1"/>
    <property type="molecule type" value="Genomic_DNA"/>
</dbReference>
<dbReference type="Gene3D" id="1.10.10.2170">
    <property type="match status" value="1"/>
</dbReference>
<gene>
    <name evidence="13" type="ORF">AAFC00_006784</name>
</gene>
<dbReference type="InterPro" id="IPR015010">
    <property type="entry name" value="TERF2IP_Myb"/>
</dbReference>
<evidence type="ECO:0000259" key="11">
    <source>
        <dbReference type="Pfam" id="PF11626"/>
    </source>
</evidence>
<feature type="region of interest" description="Disordered" evidence="9">
    <location>
        <begin position="773"/>
        <end position="835"/>
    </location>
</feature>
<dbReference type="InterPro" id="IPR038104">
    <property type="entry name" value="Rap1_C_sf"/>
</dbReference>
<feature type="compositionally biased region" description="Polar residues" evidence="9">
    <location>
        <begin position="805"/>
        <end position="821"/>
    </location>
</feature>
<feature type="compositionally biased region" description="Low complexity" evidence="9">
    <location>
        <begin position="101"/>
        <end position="117"/>
    </location>
</feature>
<evidence type="ECO:0000259" key="10">
    <source>
        <dbReference type="Pfam" id="PF08914"/>
    </source>
</evidence>
<dbReference type="Pfam" id="PF16589">
    <property type="entry name" value="BRCT_2"/>
    <property type="match status" value="1"/>
</dbReference>
<keyword evidence="2 8" id="KW-0158">Chromosome</keyword>
<feature type="compositionally biased region" description="Low complexity" evidence="9">
    <location>
        <begin position="528"/>
        <end position="539"/>
    </location>
</feature>
<evidence type="ECO:0000313" key="13">
    <source>
        <dbReference type="EMBL" id="KAL1303391.1"/>
    </source>
</evidence>
<evidence type="ECO:0000256" key="6">
    <source>
        <dbReference type="ARBA" id="ARBA00023163"/>
    </source>
</evidence>
<comment type="function">
    <text evidence="8">Involved in the regulation of telomere length, clustering and has a specific role in telomere position effect (TPE).</text>
</comment>
<dbReference type="InterPro" id="IPR001357">
    <property type="entry name" value="BRCT_dom"/>
</dbReference>
<feature type="region of interest" description="Disordered" evidence="9">
    <location>
        <begin position="849"/>
        <end position="870"/>
    </location>
</feature>
<evidence type="ECO:0000259" key="12">
    <source>
        <dbReference type="Pfam" id="PF16589"/>
    </source>
</evidence>
<dbReference type="PANTHER" id="PTHR16466">
    <property type="entry name" value="TELOMERE REPEAT-BINDING FACTOR 2-INTERACTING PROTEIN 1"/>
    <property type="match status" value="1"/>
</dbReference>
<organism evidence="13 14">
    <name type="scientific">Neodothiora populina</name>
    <dbReference type="NCBI Taxonomy" id="2781224"/>
    <lineage>
        <taxon>Eukaryota</taxon>
        <taxon>Fungi</taxon>
        <taxon>Dikarya</taxon>
        <taxon>Ascomycota</taxon>
        <taxon>Pezizomycotina</taxon>
        <taxon>Dothideomycetes</taxon>
        <taxon>Dothideomycetidae</taxon>
        <taxon>Dothideales</taxon>
        <taxon>Dothioraceae</taxon>
        <taxon>Neodothiora</taxon>
    </lineage>
</organism>
<dbReference type="Pfam" id="PF08914">
    <property type="entry name" value="Myb_Rap1"/>
    <property type="match status" value="1"/>
</dbReference>
<evidence type="ECO:0000256" key="7">
    <source>
        <dbReference type="ARBA" id="ARBA00023242"/>
    </source>
</evidence>
<dbReference type="CDD" id="cd11655">
    <property type="entry name" value="rap1_myb-like"/>
    <property type="match status" value="1"/>
</dbReference>
<comment type="caution">
    <text evidence="13">The sequence shown here is derived from an EMBL/GenBank/DDBJ whole genome shotgun (WGS) entry which is preliminary data.</text>
</comment>
<keyword evidence="7 8" id="KW-0539">Nucleus</keyword>
<dbReference type="PANTHER" id="PTHR16466:SF6">
    <property type="entry name" value="TELOMERIC REPEAT-BINDING FACTOR 2-INTERACTING PROTEIN 1"/>
    <property type="match status" value="1"/>
</dbReference>
<reference evidence="13 14" key="1">
    <citation type="submission" date="2024-07" db="EMBL/GenBank/DDBJ databases">
        <title>Draft sequence of the Neodothiora populina.</title>
        <authorList>
            <person name="Drown D.D."/>
            <person name="Schuette U.S."/>
            <person name="Buechlein A.B."/>
            <person name="Rusch D.R."/>
            <person name="Winton L.W."/>
            <person name="Adams G.A."/>
        </authorList>
    </citation>
    <scope>NUCLEOTIDE SEQUENCE [LARGE SCALE GENOMIC DNA]</scope>
    <source>
        <strain evidence="13 14">CPC 39397</strain>
    </source>
</reference>
<feature type="region of interest" description="Disordered" evidence="9">
    <location>
        <begin position="329"/>
        <end position="348"/>
    </location>
</feature>
<comment type="subcellular location">
    <subcellularLocation>
        <location evidence="8">Nucleus</location>
    </subcellularLocation>
    <subcellularLocation>
        <location evidence="8">Chromosome</location>
        <location evidence="8">Telomere</location>
    </subcellularLocation>
</comment>
<comment type="similarity">
    <text evidence="1 8">Belongs to the RAP1 family.</text>
</comment>
<feature type="compositionally biased region" description="Basic and acidic residues" evidence="9">
    <location>
        <begin position="551"/>
        <end position="562"/>
    </location>
</feature>
<feature type="domain" description="TRF2-interacting telomeric protein/Rap1 C-terminal" evidence="11">
    <location>
        <begin position="929"/>
        <end position="1009"/>
    </location>
</feature>
<dbReference type="Gene3D" id="1.10.10.60">
    <property type="entry name" value="Homeodomain-like"/>
    <property type="match status" value="1"/>
</dbReference>
<protein>
    <recommendedName>
        <fullName evidence="8">DNA-binding protein RAP1</fullName>
    </recommendedName>
</protein>
<proteinExistence type="inferred from homology"/>
<comment type="subunit">
    <text evidence="8">Homodimer.</text>
</comment>
<feature type="compositionally biased region" description="Polar residues" evidence="9">
    <location>
        <begin position="576"/>
        <end position="606"/>
    </location>
</feature>
<keyword evidence="4" id="KW-0805">Transcription regulation</keyword>
<evidence type="ECO:0000256" key="4">
    <source>
        <dbReference type="ARBA" id="ARBA00023015"/>
    </source>
</evidence>
<feature type="region of interest" description="Disordered" evidence="9">
    <location>
        <begin position="98"/>
        <end position="118"/>
    </location>
</feature>
<dbReference type="RefSeq" id="XP_069199666.1">
    <property type="nucleotide sequence ID" value="XM_069346790.1"/>
</dbReference>